<dbReference type="PRINTS" id="PR00455">
    <property type="entry name" value="HTHTETR"/>
</dbReference>
<feature type="domain" description="HTH tetR-type" evidence="5">
    <location>
        <begin position="12"/>
        <end position="72"/>
    </location>
</feature>
<proteinExistence type="predicted"/>
<reference evidence="6 7" key="1">
    <citation type="submission" date="2020-04" db="EMBL/GenBank/DDBJ databases">
        <authorList>
            <person name="De Canck E."/>
        </authorList>
    </citation>
    <scope>NUCLEOTIDE SEQUENCE [LARGE SCALE GENOMIC DNA]</scope>
    <source>
        <strain evidence="6 7">LMG 3441</strain>
    </source>
</reference>
<evidence type="ECO:0000259" key="5">
    <source>
        <dbReference type="PROSITE" id="PS50977"/>
    </source>
</evidence>
<dbReference type="PANTHER" id="PTHR30055">
    <property type="entry name" value="HTH-TYPE TRANSCRIPTIONAL REGULATOR RUTR"/>
    <property type="match status" value="1"/>
</dbReference>
<evidence type="ECO:0000256" key="3">
    <source>
        <dbReference type="ARBA" id="ARBA00023163"/>
    </source>
</evidence>
<dbReference type="Proteomes" id="UP000494269">
    <property type="component" value="Unassembled WGS sequence"/>
</dbReference>
<dbReference type="Pfam" id="PF09209">
    <property type="entry name" value="CecR_C"/>
    <property type="match status" value="1"/>
</dbReference>
<dbReference type="InterPro" id="IPR050109">
    <property type="entry name" value="HTH-type_TetR-like_transc_reg"/>
</dbReference>
<keyword evidence="2 4" id="KW-0238">DNA-binding</keyword>
<organism evidence="6 7">
    <name type="scientific">Achromobacter kerstersii</name>
    <dbReference type="NCBI Taxonomy" id="1353890"/>
    <lineage>
        <taxon>Bacteria</taxon>
        <taxon>Pseudomonadati</taxon>
        <taxon>Pseudomonadota</taxon>
        <taxon>Betaproteobacteria</taxon>
        <taxon>Burkholderiales</taxon>
        <taxon>Alcaligenaceae</taxon>
        <taxon>Achromobacter</taxon>
    </lineage>
</organism>
<keyword evidence="3" id="KW-0804">Transcription</keyword>
<feature type="DNA-binding region" description="H-T-H motif" evidence="4">
    <location>
        <begin position="35"/>
        <end position="54"/>
    </location>
</feature>
<gene>
    <name evidence="6" type="primary">cecR</name>
    <name evidence="6" type="ORF">LMG3441_01641</name>
</gene>
<dbReference type="Pfam" id="PF00440">
    <property type="entry name" value="TetR_N"/>
    <property type="match status" value="1"/>
</dbReference>
<evidence type="ECO:0000256" key="4">
    <source>
        <dbReference type="PROSITE-ProRule" id="PRU00335"/>
    </source>
</evidence>
<dbReference type="GO" id="GO:0003700">
    <property type="term" value="F:DNA-binding transcription factor activity"/>
    <property type="evidence" value="ECO:0007669"/>
    <property type="project" value="TreeGrafter"/>
</dbReference>
<dbReference type="SUPFAM" id="SSF46689">
    <property type="entry name" value="Homeodomain-like"/>
    <property type="match status" value="1"/>
</dbReference>
<dbReference type="InterPro" id="IPR009057">
    <property type="entry name" value="Homeodomain-like_sf"/>
</dbReference>
<dbReference type="InterPro" id="IPR015292">
    <property type="entry name" value="Tscrpt_reg_YbiH_C"/>
</dbReference>
<evidence type="ECO:0000313" key="6">
    <source>
        <dbReference type="EMBL" id="CAB3681865.1"/>
    </source>
</evidence>
<evidence type="ECO:0000256" key="2">
    <source>
        <dbReference type="ARBA" id="ARBA00023125"/>
    </source>
</evidence>
<name>A0A6S6ZRI7_9BURK</name>
<keyword evidence="7" id="KW-1185">Reference proteome</keyword>
<dbReference type="InterPro" id="IPR001647">
    <property type="entry name" value="HTH_TetR"/>
</dbReference>
<dbReference type="EMBL" id="CADIJQ010000001">
    <property type="protein sequence ID" value="CAB3681865.1"/>
    <property type="molecule type" value="Genomic_DNA"/>
</dbReference>
<evidence type="ECO:0000313" key="7">
    <source>
        <dbReference type="Proteomes" id="UP000494269"/>
    </source>
</evidence>
<keyword evidence="1" id="KW-0805">Transcription regulation</keyword>
<accession>A0A6S6ZRI7</accession>
<dbReference type="GO" id="GO:0000976">
    <property type="term" value="F:transcription cis-regulatory region binding"/>
    <property type="evidence" value="ECO:0007669"/>
    <property type="project" value="TreeGrafter"/>
</dbReference>
<dbReference type="Gene3D" id="1.10.10.60">
    <property type="entry name" value="Homeodomain-like"/>
    <property type="match status" value="1"/>
</dbReference>
<evidence type="ECO:0000256" key="1">
    <source>
        <dbReference type="ARBA" id="ARBA00023015"/>
    </source>
</evidence>
<sequence>MHDQDTLNARSRETRDRLIRAGLALFSRHGLDGVRTRQLVDEAGVNQSAIPYHFGGKDGVYAAVLEQVAAHITERLGLPRPAATSPDSARAALQLLMQDFVSALLDSEASAASSLLLAREQLQPTEQFDALYGQLFQPLHETIANLVADIRGQTHGDRDAILRAHAILGQALAFAVAREALLRRLGVQSLSPKDIQNIVQMVGNMAISACS</sequence>
<dbReference type="AlphaFoldDB" id="A0A6S6ZRI7"/>
<dbReference type="SUPFAM" id="SSF48498">
    <property type="entry name" value="Tetracyclin repressor-like, C-terminal domain"/>
    <property type="match status" value="1"/>
</dbReference>
<dbReference type="RefSeq" id="WP_175169357.1">
    <property type="nucleotide sequence ID" value="NZ_CADIJQ010000001.1"/>
</dbReference>
<dbReference type="PROSITE" id="PS50977">
    <property type="entry name" value="HTH_TETR_2"/>
    <property type="match status" value="1"/>
</dbReference>
<dbReference type="PANTHER" id="PTHR30055:SF234">
    <property type="entry name" value="HTH-TYPE TRANSCRIPTIONAL REGULATOR BETI"/>
    <property type="match status" value="1"/>
</dbReference>
<dbReference type="Gene3D" id="1.10.357.10">
    <property type="entry name" value="Tetracycline Repressor, domain 2"/>
    <property type="match status" value="1"/>
</dbReference>
<dbReference type="InterPro" id="IPR036271">
    <property type="entry name" value="Tet_transcr_reg_TetR-rel_C_sf"/>
</dbReference>
<protein>
    <submittedName>
        <fullName evidence="6">HTH-type transcriptional dual regulator CecR</fullName>
    </submittedName>
</protein>